<evidence type="ECO:0000256" key="1">
    <source>
        <dbReference type="SAM" id="SignalP"/>
    </source>
</evidence>
<reference evidence="2" key="1">
    <citation type="submission" date="2014-09" db="EMBL/GenBank/DDBJ databases">
        <authorList>
            <person name="Magalhaes I.L.F."/>
            <person name="Oliveira U."/>
            <person name="Santos F.R."/>
            <person name="Vidigal T.H.D.A."/>
            <person name="Brescovit A.D."/>
            <person name="Santos A.J."/>
        </authorList>
    </citation>
    <scope>NUCLEOTIDE SEQUENCE</scope>
    <source>
        <tissue evidence="2">Shoot tissue taken approximately 20 cm above the soil surface</tissue>
    </source>
</reference>
<sequence>MINWNWMLFFPLRLLFVEQQKSLPMFKCTPRLRTMMHSKYCKVMMYSQCSQHCETTM</sequence>
<accession>A0A0A9CV96</accession>
<organism evidence="2">
    <name type="scientific">Arundo donax</name>
    <name type="common">Giant reed</name>
    <name type="synonym">Donax arundinaceus</name>
    <dbReference type="NCBI Taxonomy" id="35708"/>
    <lineage>
        <taxon>Eukaryota</taxon>
        <taxon>Viridiplantae</taxon>
        <taxon>Streptophyta</taxon>
        <taxon>Embryophyta</taxon>
        <taxon>Tracheophyta</taxon>
        <taxon>Spermatophyta</taxon>
        <taxon>Magnoliopsida</taxon>
        <taxon>Liliopsida</taxon>
        <taxon>Poales</taxon>
        <taxon>Poaceae</taxon>
        <taxon>PACMAD clade</taxon>
        <taxon>Arundinoideae</taxon>
        <taxon>Arundineae</taxon>
        <taxon>Arundo</taxon>
    </lineage>
</organism>
<keyword evidence="1" id="KW-0732">Signal</keyword>
<reference evidence="2" key="2">
    <citation type="journal article" date="2015" name="Data Brief">
        <title>Shoot transcriptome of the giant reed, Arundo donax.</title>
        <authorList>
            <person name="Barrero R.A."/>
            <person name="Guerrero F.D."/>
            <person name="Moolhuijzen P."/>
            <person name="Goolsby J.A."/>
            <person name="Tidwell J."/>
            <person name="Bellgard S.E."/>
            <person name="Bellgard M.I."/>
        </authorList>
    </citation>
    <scope>NUCLEOTIDE SEQUENCE</scope>
    <source>
        <tissue evidence="2">Shoot tissue taken approximately 20 cm above the soil surface</tissue>
    </source>
</reference>
<dbReference type="AlphaFoldDB" id="A0A0A9CV96"/>
<name>A0A0A9CV96_ARUDO</name>
<proteinExistence type="predicted"/>
<evidence type="ECO:0000313" key="2">
    <source>
        <dbReference type="EMBL" id="JAD78358.1"/>
    </source>
</evidence>
<protein>
    <submittedName>
        <fullName evidence="2">Uncharacterized protein</fullName>
    </submittedName>
</protein>
<feature type="signal peptide" evidence="1">
    <location>
        <begin position="1"/>
        <end position="19"/>
    </location>
</feature>
<dbReference type="EMBL" id="GBRH01219537">
    <property type="protein sequence ID" value="JAD78358.1"/>
    <property type="molecule type" value="Transcribed_RNA"/>
</dbReference>
<feature type="chain" id="PRO_5002044655" evidence="1">
    <location>
        <begin position="20"/>
        <end position="57"/>
    </location>
</feature>